<dbReference type="Proteomes" id="UP001154282">
    <property type="component" value="Unassembled WGS sequence"/>
</dbReference>
<dbReference type="AlphaFoldDB" id="A0AAV0PT25"/>
<comment type="caution">
    <text evidence="1">The sequence shown here is derived from an EMBL/GenBank/DDBJ whole genome shotgun (WGS) entry which is preliminary data.</text>
</comment>
<feature type="non-terminal residue" evidence="1">
    <location>
        <position position="69"/>
    </location>
</feature>
<name>A0AAV0PT25_9ROSI</name>
<gene>
    <name evidence="1" type="ORF">LITE_LOCUS39902</name>
</gene>
<protein>
    <submittedName>
        <fullName evidence="1">Uncharacterized protein</fullName>
    </submittedName>
</protein>
<sequence>MYDPVLEMTMILRRRKTFFMRKIQVPVTRRKKIMDIVNNLDEVNCTLVIERDFWRRKFWGKYAHVSYIP</sequence>
<reference evidence="1" key="1">
    <citation type="submission" date="2022-08" db="EMBL/GenBank/DDBJ databases">
        <authorList>
            <person name="Gutierrez-Valencia J."/>
        </authorList>
    </citation>
    <scope>NUCLEOTIDE SEQUENCE</scope>
</reference>
<keyword evidence="2" id="KW-1185">Reference proteome</keyword>
<evidence type="ECO:0000313" key="2">
    <source>
        <dbReference type="Proteomes" id="UP001154282"/>
    </source>
</evidence>
<evidence type="ECO:0000313" key="1">
    <source>
        <dbReference type="EMBL" id="CAI0474121.1"/>
    </source>
</evidence>
<dbReference type="EMBL" id="CAMGYJ010000009">
    <property type="protein sequence ID" value="CAI0474121.1"/>
    <property type="molecule type" value="Genomic_DNA"/>
</dbReference>
<organism evidence="1 2">
    <name type="scientific">Linum tenue</name>
    <dbReference type="NCBI Taxonomy" id="586396"/>
    <lineage>
        <taxon>Eukaryota</taxon>
        <taxon>Viridiplantae</taxon>
        <taxon>Streptophyta</taxon>
        <taxon>Embryophyta</taxon>
        <taxon>Tracheophyta</taxon>
        <taxon>Spermatophyta</taxon>
        <taxon>Magnoliopsida</taxon>
        <taxon>eudicotyledons</taxon>
        <taxon>Gunneridae</taxon>
        <taxon>Pentapetalae</taxon>
        <taxon>rosids</taxon>
        <taxon>fabids</taxon>
        <taxon>Malpighiales</taxon>
        <taxon>Linaceae</taxon>
        <taxon>Linum</taxon>
    </lineage>
</organism>
<accession>A0AAV0PT25</accession>
<proteinExistence type="predicted"/>